<evidence type="ECO:0000313" key="10">
    <source>
        <dbReference type="Ensembl" id="ENSMAMP00000013065.1"/>
    </source>
</evidence>
<dbReference type="Ensembl" id="ENSMAMT00000013421.2">
    <property type="protein sequence ID" value="ENSMAMP00000013065.1"/>
    <property type="gene ID" value="ENSMAMG00000008869.2"/>
</dbReference>
<evidence type="ECO:0000256" key="6">
    <source>
        <dbReference type="ARBA" id="ARBA00023180"/>
    </source>
</evidence>
<dbReference type="GO" id="GO:0006955">
    <property type="term" value="P:immune response"/>
    <property type="evidence" value="ECO:0007669"/>
    <property type="project" value="InterPro"/>
</dbReference>
<dbReference type="GO" id="GO:0005178">
    <property type="term" value="F:integrin binding"/>
    <property type="evidence" value="ECO:0007669"/>
    <property type="project" value="TreeGrafter"/>
</dbReference>
<dbReference type="Pfam" id="PF01033">
    <property type="entry name" value="Somatomedin_B"/>
    <property type="match status" value="1"/>
</dbReference>
<keyword evidence="4" id="KW-0677">Repeat</keyword>
<feature type="signal peptide" evidence="8">
    <location>
        <begin position="1"/>
        <end position="17"/>
    </location>
</feature>
<feature type="domain" description="SMB" evidence="9">
    <location>
        <begin position="18"/>
        <end position="60"/>
    </location>
</feature>
<dbReference type="Gene3D" id="4.10.410.20">
    <property type="match status" value="1"/>
</dbReference>
<dbReference type="PROSITE" id="PS00524">
    <property type="entry name" value="SMB_1"/>
    <property type="match status" value="1"/>
</dbReference>
<dbReference type="GO" id="GO:0005615">
    <property type="term" value="C:extracellular space"/>
    <property type="evidence" value="ECO:0007669"/>
    <property type="project" value="TreeGrafter"/>
</dbReference>
<reference evidence="10" key="1">
    <citation type="submission" date="2025-08" db="UniProtKB">
        <authorList>
            <consortium name="Ensembl"/>
        </authorList>
    </citation>
    <scope>IDENTIFICATION</scope>
</reference>
<dbReference type="GO" id="GO:0033627">
    <property type="term" value="P:cell adhesion mediated by integrin"/>
    <property type="evidence" value="ECO:0007669"/>
    <property type="project" value="TreeGrafter"/>
</dbReference>
<dbReference type="SUPFAM" id="SSF90188">
    <property type="entry name" value="Somatomedin B domain"/>
    <property type="match status" value="1"/>
</dbReference>
<dbReference type="Proteomes" id="UP000261640">
    <property type="component" value="Unplaced"/>
</dbReference>
<dbReference type="InterPro" id="IPR020436">
    <property type="entry name" value="SMB_chordata"/>
</dbReference>
<protein>
    <submittedName>
        <fullName evidence="10">Vitronectin a</fullName>
    </submittedName>
</protein>
<evidence type="ECO:0000313" key="11">
    <source>
        <dbReference type="Proteomes" id="UP000261640"/>
    </source>
</evidence>
<reference evidence="10" key="2">
    <citation type="submission" date="2025-09" db="UniProtKB">
        <authorList>
            <consortium name="Ensembl"/>
        </authorList>
    </citation>
    <scope>IDENTIFICATION</scope>
</reference>
<evidence type="ECO:0000256" key="2">
    <source>
        <dbReference type="ARBA" id="ARBA00022525"/>
    </source>
</evidence>
<accession>A0A3Q3RY15</accession>
<dbReference type="AlphaFoldDB" id="A0A3Q3RY15"/>
<dbReference type="PROSITE" id="PS51642">
    <property type="entry name" value="HEMOPEXIN_2"/>
    <property type="match status" value="4"/>
</dbReference>
<evidence type="ECO:0000256" key="7">
    <source>
        <dbReference type="PROSITE-ProRule" id="PRU01011"/>
    </source>
</evidence>
<evidence type="ECO:0000259" key="9">
    <source>
        <dbReference type="PROSITE" id="PS50958"/>
    </source>
</evidence>
<dbReference type="PROSITE" id="PS50958">
    <property type="entry name" value="SMB_2"/>
    <property type="match status" value="1"/>
</dbReference>
<dbReference type="InterPro" id="IPR036375">
    <property type="entry name" value="Hemopexin-like_dom_sf"/>
</dbReference>
<dbReference type="Pfam" id="PF00045">
    <property type="entry name" value="Hemopexin"/>
    <property type="match status" value="3"/>
</dbReference>
<dbReference type="OrthoDB" id="9898692at2759"/>
<dbReference type="InParanoid" id="A0A3Q3RY15"/>
<feature type="repeat" description="Hemopexin" evidence="7">
    <location>
        <begin position="230"/>
        <end position="277"/>
    </location>
</feature>
<feature type="repeat" description="Hemopexin" evidence="7">
    <location>
        <begin position="185"/>
        <end position="229"/>
    </location>
</feature>
<dbReference type="SMART" id="SM00201">
    <property type="entry name" value="SO"/>
    <property type="match status" value="1"/>
</dbReference>
<name>A0A3Q3RY15_9TELE</name>
<evidence type="ECO:0000256" key="8">
    <source>
        <dbReference type="SAM" id="SignalP"/>
    </source>
</evidence>
<dbReference type="PRINTS" id="PR00022">
    <property type="entry name" value="SOMATOMEDINB"/>
</dbReference>
<evidence type="ECO:0000256" key="3">
    <source>
        <dbReference type="ARBA" id="ARBA00022729"/>
    </source>
</evidence>
<dbReference type="PANTHER" id="PTHR22917:SF7">
    <property type="entry name" value="VITRONECTIN A"/>
    <property type="match status" value="1"/>
</dbReference>
<dbReference type="GO" id="GO:0050840">
    <property type="term" value="F:extracellular matrix binding"/>
    <property type="evidence" value="ECO:0007669"/>
    <property type="project" value="TreeGrafter"/>
</dbReference>
<dbReference type="Gene3D" id="2.110.10.10">
    <property type="entry name" value="Hemopexin-like domain"/>
    <property type="match status" value="2"/>
</dbReference>
<evidence type="ECO:0000256" key="5">
    <source>
        <dbReference type="ARBA" id="ARBA00023157"/>
    </source>
</evidence>
<dbReference type="InterPro" id="IPR001212">
    <property type="entry name" value="Somatomedin_B_dom"/>
</dbReference>
<dbReference type="GO" id="GO:0007160">
    <property type="term" value="P:cell-matrix adhesion"/>
    <property type="evidence" value="ECO:0007669"/>
    <property type="project" value="TreeGrafter"/>
</dbReference>
<dbReference type="RefSeq" id="XP_026153298.1">
    <property type="nucleotide sequence ID" value="XM_026297513.2"/>
</dbReference>
<dbReference type="InterPro" id="IPR018487">
    <property type="entry name" value="Hemopexin-like_repeat"/>
</dbReference>
<feature type="repeat" description="Hemopexin" evidence="7">
    <location>
        <begin position="511"/>
        <end position="568"/>
    </location>
</feature>
<dbReference type="SMART" id="SM00120">
    <property type="entry name" value="HX"/>
    <property type="match status" value="4"/>
</dbReference>
<proteinExistence type="predicted"/>
<keyword evidence="2" id="KW-0964">Secreted</keyword>
<comment type="subcellular location">
    <subcellularLocation>
        <location evidence="1">Secreted</location>
    </subcellularLocation>
</comment>
<evidence type="ECO:0000256" key="1">
    <source>
        <dbReference type="ARBA" id="ARBA00004613"/>
    </source>
</evidence>
<dbReference type="SUPFAM" id="SSF50923">
    <property type="entry name" value="Hemopexin-like domain"/>
    <property type="match status" value="2"/>
</dbReference>
<dbReference type="GeneID" id="113124546"/>
<keyword evidence="11" id="KW-1185">Reference proteome</keyword>
<keyword evidence="5" id="KW-1015">Disulfide bond</keyword>
<dbReference type="GeneTree" id="ENSGT00530000063751"/>
<dbReference type="PANTHER" id="PTHR22917">
    <property type="entry name" value="HEMOPEXIN DOMAIN-CONTAINING PROTEIN"/>
    <property type="match status" value="1"/>
</dbReference>
<evidence type="ECO:0000256" key="4">
    <source>
        <dbReference type="ARBA" id="ARBA00022737"/>
    </source>
</evidence>
<dbReference type="InterPro" id="IPR000585">
    <property type="entry name" value="Hemopexin-like_dom"/>
</dbReference>
<feature type="repeat" description="Hemopexin" evidence="7">
    <location>
        <begin position="278"/>
        <end position="330"/>
    </location>
</feature>
<dbReference type="InterPro" id="IPR051298">
    <property type="entry name" value="Heme_transport/Cell_adhesion"/>
</dbReference>
<dbReference type="GO" id="GO:0030247">
    <property type="term" value="F:polysaccharide binding"/>
    <property type="evidence" value="ECO:0007669"/>
    <property type="project" value="InterPro"/>
</dbReference>
<keyword evidence="3 8" id="KW-0732">Signal</keyword>
<sequence>MRLWAILLLALLAKTFAADESCMGRCENGFDSQKTCQCDSMCKYYKSCCSDFEVTCGRITRGDTFVFAEDDDDDDELFEATTPTYGRSAQSFAVISDQLKATQQSIPDFGHRSQQHPETTLEMTKPPRLMDTKFQRFPVGQMNPTPHTGILTRTGPSETDAAAETTTVSTATTEAPDPDAVVCSGRPFDAFMQLKNGSIYTFRGEYFFELDQKSVLPGYPKLIKDVWGISGPIDAAFTRVNCQGKTYIFKGNKYWRFDNGVLDDDYPRDISVGFDKIPDHVDAVFALPAPGHHGKEKAYFFKGDQYYVYEFLHQPSHEECITMSEKSPSISFRRYTDIYYNNYEHVFSELFSDLSQHNGNHHFIDKDWMGLRAPVDAAMAGRIYVPPRRLRQQHNNYQPDQQWDRQQRQQWNRQYGQQWGQQRGQQWNQQYGQQWGRRRQSRSPFWASMAEQGMNMGQDFAERGMEMGLRLAERRMEMEERFGRDWDRRWNQDWDQDRRRDRYHQNNRGNYDSRDDRSYWEILQRSLPIQSVYFFKGDKYYRVDLRTKRVDPASPPYPRSIAKYWLGCSDTSGAEK</sequence>
<keyword evidence="6" id="KW-0325">Glycoprotein</keyword>
<dbReference type="STRING" id="205130.ENSMAMP00000013065"/>
<dbReference type="InterPro" id="IPR036024">
    <property type="entry name" value="Somatomedin_B-like_dom_sf"/>
</dbReference>
<organism evidence="10 11">
    <name type="scientific">Mastacembelus armatus</name>
    <name type="common">zig-zag eel</name>
    <dbReference type="NCBI Taxonomy" id="205130"/>
    <lineage>
        <taxon>Eukaryota</taxon>
        <taxon>Metazoa</taxon>
        <taxon>Chordata</taxon>
        <taxon>Craniata</taxon>
        <taxon>Vertebrata</taxon>
        <taxon>Euteleostomi</taxon>
        <taxon>Actinopterygii</taxon>
        <taxon>Neopterygii</taxon>
        <taxon>Teleostei</taxon>
        <taxon>Neoteleostei</taxon>
        <taxon>Acanthomorphata</taxon>
        <taxon>Anabantaria</taxon>
        <taxon>Synbranchiformes</taxon>
        <taxon>Mastacembelidae</taxon>
        <taxon>Mastacembelus</taxon>
    </lineage>
</organism>
<dbReference type="GO" id="GO:0005044">
    <property type="term" value="F:scavenger receptor activity"/>
    <property type="evidence" value="ECO:0007669"/>
    <property type="project" value="InterPro"/>
</dbReference>
<dbReference type="CDD" id="cd00094">
    <property type="entry name" value="HX"/>
    <property type="match status" value="1"/>
</dbReference>
<feature type="chain" id="PRO_5018786789" evidence="8">
    <location>
        <begin position="18"/>
        <end position="576"/>
    </location>
</feature>
<dbReference type="CTD" id="553699"/>